<dbReference type="Gene3D" id="3.30.450.20">
    <property type="entry name" value="PAS domain"/>
    <property type="match status" value="1"/>
</dbReference>
<name>A0A1T2L3N8_9GAMM</name>
<evidence type="ECO:0000256" key="6">
    <source>
        <dbReference type="ARBA" id="ARBA00022475"/>
    </source>
</evidence>
<dbReference type="InterPro" id="IPR021766">
    <property type="entry name" value="PhoR_N"/>
</dbReference>
<dbReference type="InterPro" id="IPR000014">
    <property type="entry name" value="PAS"/>
</dbReference>
<dbReference type="OrthoDB" id="9813151at2"/>
<dbReference type="CDD" id="cd00130">
    <property type="entry name" value="PAS"/>
    <property type="match status" value="1"/>
</dbReference>
<dbReference type="Pfam" id="PF00512">
    <property type="entry name" value="HisKA"/>
    <property type="match status" value="1"/>
</dbReference>
<reference evidence="20 21" key="1">
    <citation type="submission" date="2016-11" db="EMBL/GenBank/DDBJ databases">
        <title>Mixed transmission modes and dynamic genome evolution in an obligate animal-bacterial symbiosis.</title>
        <authorList>
            <person name="Russell S.L."/>
            <person name="Corbett-Detig R.B."/>
            <person name="Cavanaugh C.M."/>
        </authorList>
    </citation>
    <scope>NUCLEOTIDE SEQUENCE [LARGE SCALE GENOMIC DNA]</scope>
    <source>
        <strain evidence="20">Sveles-Q1</strain>
    </source>
</reference>
<dbReference type="GO" id="GO:0006817">
    <property type="term" value="P:phosphate ion transport"/>
    <property type="evidence" value="ECO:0007669"/>
    <property type="project" value="UniProtKB-KW"/>
</dbReference>
<dbReference type="Pfam" id="PF02518">
    <property type="entry name" value="HATPase_c"/>
    <property type="match status" value="1"/>
</dbReference>
<keyword evidence="10 18" id="KW-0812">Transmembrane</keyword>
<accession>A0A1T2L3N8</accession>
<gene>
    <name evidence="20" type="ORF">BOW53_10550</name>
</gene>
<dbReference type="GO" id="GO:0000155">
    <property type="term" value="F:phosphorelay sensor kinase activity"/>
    <property type="evidence" value="ECO:0007669"/>
    <property type="project" value="InterPro"/>
</dbReference>
<dbReference type="InterPro" id="IPR014310">
    <property type="entry name" value="Sig_transdc_His_kinase_PhoR"/>
</dbReference>
<sequence length="431" mass="49395">MANRWAEEIWRLVAVIVVMLLLGLLTGETLMLLLLTVSGYLVWHLRHLYQLERWFRQGGSSEPPEGDGIWGELFNDLHRMRQRDRRNRRKMKKLFKRFQETTAAMPDAMVITAEQGEIEWFNAAAKRLLGLHKRDAGQRIDNLVRYPYFTHYMASGNYSETLQMASPVDASKTLRIRVVPYAKNQRLLVVRDVTRIQHLEQMRRDFVANMSHELRTPLTVINGYLEALEDNEVCMAEMERPINRMREQSSRMQLIVNDLLFLSRLENEPESATQQAVDVAQMLEGIKDEAEAMSGGQHTINLHADPTVTLQGDLGELRSAFTNLVINAVKYTPEGGKIEIEWFGDHEGAHFEIKDDGVGIPREYISRLTERFYRVDMGRSRDSGGTGLGLAIVKHVLNRHAADLHIESTFGKGSRFNCDFPLERISLSESS</sequence>
<dbReference type="NCBIfam" id="NF008235">
    <property type="entry name" value="PRK11006.1"/>
    <property type="match status" value="1"/>
</dbReference>
<dbReference type="GO" id="GO:0004721">
    <property type="term" value="F:phosphoprotein phosphatase activity"/>
    <property type="evidence" value="ECO:0007669"/>
    <property type="project" value="InterPro"/>
</dbReference>
<evidence type="ECO:0000313" key="21">
    <source>
        <dbReference type="Proteomes" id="UP000191110"/>
    </source>
</evidence>
<dbReference type="Proteomes" id="UP000191110">
    <property type="component" value="Unassembled WGS sequence"/>
</dbReference>
<evidence type="ECO:0000256" key="12">
    <source>
        <dbReference type="ARBA" id="ARBA00022777"/>
    </source>
</evidence>
<dbReference type="GO" id="GO:0016036">
    <property type="term" value="P:cellular response to phosphate starvation"/>
    <property type="evidence" value="ECO:0007669"/>
    <property type="project" value="TreeGrafter"/>
</dbReference>
<evidence type="ECO:0000256" key="17">
    <source>
        <dbReference type="ARBA" id="ARBA00025207"/>
    </source>
</evidence>
<evidence type="ECO:0000313" key="20">
    <source>
        <dbReference type="EMBL" id="OOZ39694.1"/>
    </source>
</evidence>
<dbReference type="Pfam" id="PF11808">
    <property type="entry name" value="PhoR"/>
    <property type="match status" value="1"/>
</dbReference>
<dbReference type="EMBL" id="MPRL01000044">
    <property type="protein sequence ID" value="OOZ39694.1"/>
    <property type="molecule type" value="Genomic_DNA"/>
</dbReference>
<dbReference type="RefSeq" id="WP_135622274.1">
    <property type="nucleotide sequence ID" value="NZ_MPRL01000044.1"/>
</dbReference>
<evidence type="ECO:0000256" key="14">
    <source>
        <dbReference type="ARBA" id="ARBA00022989"/>
    </source>
</evidence>
<dbReference type="InterPro" id="IPR004358">
    <property type="entry name" value="Sig_transdc_His_kin-like_C"/>
</dbReference>
<keyword evidence="9" id="KW-0808">Transferase</keyword>
<dbReference type="InterPro" id="IPR005467">
    <property type="entry name" value="His_kinase_dom"/>
</dbReference>
<dbReference type="GO" id="GO:0005524">
    <property type="term" value="F:ATP binding"/>
    <property type="evidence" value="ECO:0007669"/>
    <property type="project" value="UniProtKB-KW"/>
</dbReference>
<dbReference type="Gene3D" id="3.30.565.10">
    <property type="entry name" value="Histidine kinase-like ATPase, C-terminal domain"/>
    <property type="match status" value="1"/>
</dbReference>
<dbReference type="FunFam" id="3.30.565.10:FF:000032">
    <property type="entry name" value="Phosphate regulon sensor histidine kinase PhoR"/>
    <property type="match status" value="1"/>
</dbReference>
<evidence type="ECO:0000256" key="8">
    <source>
        <dbReference type="ARBA" id="ARBA00022592"/>
    </source>
</evidence>
<evidence type="ECO:0000256" key="3">
    <source>
        <dbReference type="ARBA" id="ARBA00012438"/>
    </source>
</evidence>
<dbReference type="FunFam" id="1.10.287.130:FF:000001">
    <property type="entry name" value="Two-component sensor histidine kinase"/>
    <property type="match status" value="1"/>
</dbReference>
<dbReference type="Gene3D" id="1.10.287.130">
    <property type="match status" value="1"/>
</dbReference>
<evidence type="ECO:0000256" key="9">
    <source>
        <dbReference type="ARBA" id="ARBA00022679"/>
    </source>
</evidence>
<organism evidence="20 21">
    <name type="scientific">Solemya pervernicosa gill symbiont</name>
    <dbReference type="NCBI Taxonomy" id="642797"/>
    <lineage>
        <taxon>Bacteria</taxon>
        <taxon>Pseudomonadati</taxon>
        <taxon>Pseudomonadota</taxon>
        <taxon>Gammaproteobacteria</taxon>
        <taxon>sulfur-oxidizing symbionts</taxon>
    </lineage>
</organism>
<feature type="transmembrane region" description="Helical" evidence="18">
    <location>
        <begin position="12"/>
        <end position="43"/>
    </location>
</feature>
<keyword evidence="15" id="KW-0902">Two-component regulatory system</keyword>
<dbReference type="PANTHER" id="PTHR45453">
    <property type="entry name" value="PHOSPHATE REGULON SENSOR PROTEIN PHOR"/>
    <property type="match status" value="1"/>
</dbReference>
<dbReference type="InterPro" id="IPR036890">
    <property type="entry name" value="HATPase_C_sf"/>
</dbReference>
<keyword evidence="21" id="KW-1185">Reference proteome</keyword>
<evidence type="ECO:0000256" key="5">
    <source>
        <dbReference type="ARBA" id="ARBA00022448"/>
    </source>
</evidence>
<keyword evidence="7" id="KW-0597">Phosphoprotein</keyword>
<dbReference type="SMART" id="SM00388">
    <property type="entry name" value="HisKA"/>
    <property type="match status" value="1"/>
</dbReference>
<dbReference type="InterPro" id="IPR035965">
    <property type="entry name" value="PAS-like_dom_sf"/>
</dbReference>
<evidence type="ECO:0000256" key="16">
    <source>
        <dbReference type="ARBA" id="ARBA00023136"/>
    </source>
</evidence>
<comment type="function">
    <text evidence="17">Member of the two-component regulatory system PhoR/PhoB involved in the phosphate regulon genes expression. PhoR may function as a membrane-associated protein kinase that phosphorylates PhoB in response to environmental signals.</text>
</comment>
<dbReference type="PRINTS" id="PR00344">
    <property type="entry name" value="BCTRLSENSOR"/>
</dbReference>
<dbReference type="SUPFAM" id="SSF55874">
    <property type="entry name" value="ATPase domain of HSP90 chaperone/DNA topoisomerase II/histidine kinase"/>
    <property type="match status" value="1"/>
</dbReference>
<keyword evidence="13" id="KW-0067">ATP-binding</keyword>
<dbReference type="InterPro" id="IPR036097">
    <property type="entry name" value="HisK_dim/P_sf"/>
</dbReference>
<keyword evidence="8" id="KW-0592">Phosphate transport</keyword>
<evidence type="ECO:0000256" key="1">
    <source>
        <dbReference type="ARBA" id="ARBA00000085"/>
    </source>
</evidence>
<comment type="caution">
    <text evidence="20">The sequence shown here is derived from an EMBL/GenBank/DDBJ whole genome shotgun (WGS) entry which is preliminary data.</text>
</comment>
<keyword evidence="14 18" id="KW-1133">Transmembrane helix</keyword>
<dbReference type="NCBIfam" id="TIGR02966">
    <property type="entry name" value="phoR_proteo"/>
    <property type="match status" value="1"/>
</dbReference>
<dbReference type="AlphaFoldDB" id="A0A1T2L3N8"/>
<evidence type="ECO:0000259" key="19">
    <source>
        <dbReference type="PROSITE" id="PS50109"/>
    </source>
</evidence>
<evidence type="ECO:0000256" key="18">
    <source>
        <dbReference type="SAM" id="Phobius"/>
    </source>
</evidence>
<evidence type="ECO:0000256" key="7">
    <source>
        <dbReference type="ARBA" id="ARBA00022553"/>
    </source>
</evidence>
<evidence type="ECO:0000256" key="15">
    <source>
        <dbReference type="ARBA" id="ARBA00023012"/>
    </source>
</evidence>
<dbReference type="InterPro" id="IPR003661">
    <property type="entry name" value="HisK_dim/P_dom"/>
</dbReference>
<feature type="domain" description="Histidine kinase" evidence="19">
    <location>
        <begin position="209"/>
        <end position="424"/>
    </location>
</feature>
<keyword evidence="11" id="KW-0547">Nucleotide-binding</keyword>
<dbReference type="EC" id="2.7.13.3" evidence="3"/>
<dbReference type="PANTHER" id="PTHR45453:SF1">
    <property type="entry name" value="PHOSPHATE REGULON SENSOR PROTEIN PHOR"/>
    <property type="match status" value="1"/>
</dbReference>
<evidence type="ECO:0000256" key="10">
    <source>
        <dbReference type="ARBA" id="ARBA00022692"/>
    </source>
</evidence>
<dbReference type="InterPro" id="IPR050351">
    <property type="entry name" value="BphY/WalK/GraS-like"/>
</dbReference>
<evidence type="ECO:0000256" key="4">
    <source>
        <dbReference type="ARBA" id="ARBA00019665"/>
    </source>
</evidence>
<comment type="subcellular location">
    <subcellularLocation>
        <location evidence="2">Cell membrane</location>
    </subcellularLocation>
</comment>
<dbReference type="Pfam" id="PF13188">
    <property type="entry name" value="PAS_8"/>
    <property type="match status" value="1"/>
</dbReference>
<dbReference type="SMART" id="SM00387">
    <property type="entry name" value="HATPase_c"/>
    <property type="match status" value="1"/>
</dbReference>
<keyword evidence="16 18" id="KW-0472">Membrane</keyword>
<dbReference type="InterPro" id="IPR003594">
    <property type="entry name" value="HATPase_dom"/>
</dbReference>
<dbReference type="GO" id="GO:0005886">
    <property type="term" value="C:plasma membrane"/>
    <property type="evidence" value="ECO:0007669"/>
    <property type="project" value="UniProtKB-SubCell"/>
</dbReference>
<keyword evidence="12 20" id="KW-0418">Kinase</keyword>
<proteinExistence type="predicted"/>
<comment type="catalytic activity">
    <reaction evidence="1">
        <text>ATP + protein L-histidine = ADP + protein N-phospho-L-histidine.</text>
        <dbReference type="EC" id="2.7.13.3"/>
    </reaction>
</comment>
<protein>
    <recommendedName>
        <fullName evidence="4">Phosphate regulon sensor protein PhoR</fullName>
        <ecNumber evidence="3">2.7.13.3</ecNumber>
    </recommendedName>
</protein>
<dbReference type="SUPFAM" id="SSF55785">
    <property type="entry name" value="PYP-like sensor domain (PAS domain)"/>
    <property type="match status" value="1"/>
</dbReference>
<dbReference type="SUPFAM" id="SSF47384">
    <property type="entry name" value="Homodimeric domain of signal transducing histidine kinase"/>
    <property type="match status" value="1"/>
</dbReference>
<dbReference type="PROSITE" id="PS50109">
    <property type="entry name" value="HIS_KIN"/>
    <property type="match status" value="1"/>
</dbReference>
<evidence type="ECO:0000256" key="11">
    <source>
        <dbReference type="ARBA" id="ARBA00022741"/>
    </source>
</evidence>
<evidence type="ECO:0000256" key="13">
    <source>
        <dbReference type="ARBA" id="ARBA00022840"/>
    </source>
</evidence>
<keyword evidence="6" id="KW-1003">Cell membrane</keyword>
<dbReference type="CDD" id="cd00082">
    <property type="entry name" value="HisKA"/>
    <property type="match status" value="1"/>
</dbReference>
<keyword evidence="5" id="KW-0813">Transport</keyword>
<evidence type="ECO:0000256" key="2">
    <source>
        <dbReference type="ARBA" id="ARBA00004236"/>
    </source>
</evidence>